<keyword evidence="8" id="KW-0393">Immunoglobulin domain</keyword>
<keyword evidence="3" id="KW-0732">Signal</keyword>
<dbReference type="Gene3D" id="2.60.40.10">
    <property type="entry name" value="Immunoglobulins"/>
    <property type="match status" value="3"/>
</dbReference>
<evidence type="ECO:0000313" key="12">
    <source>
        <dbReference type="Proteomes" id="UP001044222"/>
    </source>
</evidence>
<dbReference type="GO" id="GO:0034113">
    <property type="term" value="P:heterotypic cell-cell adhesion"/>
    <property type="evidence" value="ECO:0007669"/>
    <property type="project" value="TreeGrafter"/>
</dbReference>
<keyword evidence="5 9" id="KW-0472">Membrane</keyword>
<dbReference type="GO" id="GO:0150079">
    <property type="term" value="P:negative regulation of neuroinflammatory response"/>
    <property type="evidence" value="ECO:0007669"/>
    <property type="project" value="TreeGrafter"/>
</dbReference>
<keyword evidence="2 9" id="KW-0812">Transmembrane</keyword>
<dbReference type="SUPFAM" id="SSF48726">
    <property type="entry name" value="Immunoglobulin"/>
    <property type="match status" value="3"/>
</dbReference>
<dbReference type="GO" id="GO:0016020">
    <property type="term" value="C:membrane"/>
    <property type="evidence" value="ECO:0007669"/>
    <property type="project" value="UniProtKB-SubCell"/>
</dbReference>
<dbReference type="PANTHER" id="PTHR46841:SF4">
    <property type="entry name" value="SC:D189"/>
    <property type="match status" value="1"/>
</dbReference>
<dbReference type="GO" id="GO:0009986">
    <property type="term" value="C:cell surface"/>
    <property type="evidence" value="ECO:0007669"/>
    <property type="project" value="TreeGrafter"/>
</dbReference>
<evidence type="ECO:0000256" key="7">
    <source>
        <dbReference type="ARBA" id="ARBA00023180"/>
    </source>
</evidence>
<comment type="caution">
    <text evidence="11">The sequence shown here is derived from an EMBL/GenBank/DDBJ whole genome shotgun (WGS) entry which is preliminary data.</text>
</comment>
<evidence type="ECO:0000256" key="2">
    <source>
        <dbReference type="ARBA" id="ARBA00022692"/>
    </source>
</evidence>
<evidence type="ECO:0000256" key="5">
    <source>
        <dbReference type="ARBA" id="ARBA00023136"/>
    </source>
</evidence>
<dbReference type="SMART" id="SM00409">
    <property type="entry name" value="IG"/>
    <property type="match status" value="2"/>
</dbReference>
<evidence type="ECO:0000256" key="3">
    <source>
        <dbReference type="ARBA" id="ARBA00022729"/>
    </source>
</evidence>
<protein>
    <recommendedName>
        <fullName evidence="10">Ig-like domain-containing protein</fullName>
    </recommendedName>
</protein>
<name>A0A9D3S2G9_ANGAN</name>
<dbReference type="Pfam" id="PF00047">
    <property type="entry name" value="ig"/>
    <property type="match status" value="1"/>
</dbReference>
<organism evidence="11 12">
    <name type="scientific">Anguilla anguilla</name>
    <name type="common">European freshwater eel</name>
    <name type="synonym">Muraena anguilla</name>
    <dbReference type="NCBI Taxonomy" id="7936"/>
    <lineage>
        <taxon>Eukaryota</taxon>
        <taxon>Metazoa</taxon>
        <taxon>Chordata</taxon>
        <taxon>Craniata</taxon>
        <taxon>Vertebrata</taxon>
        <taxon>Euteleostomi</taxon>
        <taxon>Actinopterygii</taxon>
        <taxon>Neopterygii</taxon>
        <taxon>Teleostei</taxon>
        <taxon>Anguilliformes</taxon>
        <taxon>Anguillidae</taxon>
        <taxon>Anguilla</taxon>
    </lineage>
</organism>
<feature type="domain" description="Ig-like" evidence="10">
    <location>
        <begin position="234"/>
        <end position="322"/>
    </location>
</feature>
<dbReference type="Proteomes" id="UP001044222">
    <property type="component" value="Unassembled WGS sequence"/>
</dbReference>
<dbReference type="GO" id="GO:0098632">
    <property type="term" value="F:cell-cell adhesion mediator activity"/>
    <property type="evidence" value="ECO:0007669"/>
    <property type="project" value="InterPro"/>
</dbReference>
<dbReference type="InterPro" id="IPR003599">
    <property type="entry name" value="Ig_sub"/>
</dbReference>
<keyword evidence="6" id="KW-1015">Disulfide bond</keyword>
<accession>A0A9D3S2G9</accession>
<evidence type="ECO:0000256" key="4">
    <source>
        <dbReference type="ARBA" id="ARBA00022989"/>
    </source>
</evidence>
<feature type="transmembrane region" description="Helical" evidence="9">
    <location>
        <begin position="330"/>
        <end position="353"/>
    </location>
</feature>
<reference evidence="11" key="1">
    <citation type="submission" date="2021-01" db="EMBL/GenBank/DDBJ databases">
        <title>A chromosome-scale assembly of European eel, Anguilla anguilla.</title>
        <authorList>
            <person name="Henkel C."/>
            <person name="Jong-Raadsen S.A."/>
            <person name="Dufour S."/>
            <person name="Weltzien F.-A."/>
            <person name="Palstra A.P."/>
            <person name="Pelster B."/>
            <person name="Spaink H.P."/>
            <person name="Van Den Thillart G.E."/>
            <person name="Jansen H."/>
            <person name="Zahm M."/>
            <person name="Klopp C."/>
            <person name="Cedric C."/>
            <person name="Louis A."/>
            <person name="Berthelot C."/>
            <person name="Parey E."/>
            <person name="Roest Crollius H."/>
            <person name="Montfort J."/>
            <person name="Robinson-Rechavi M."/>
            <person name="Bucao C."/>
            <person name="Bouchez O."/>
            <person name="Gislard M."/>
            <person name="Lluch J."/>
            <person name="Milhes M."/>
            <person name="Lampietro C."/>
            <person name="Lopez Roques C."/>
            <person name="Donnadieu C."/>
            <person name="Braasch I."/>
            <person name="Desvignes T."/>
            <person name="Postlethwait J."/>
            <person name="Bobe J."/>
            <person name="Guiguen Y."/>
            <person name="Dirks R."/>
        </authorList>
    </citation>
    <scope>NUCLEOTIDE SEQUENCE</scope>
    <source>
        <strain evidence="11">Tag_6206</strain>
        <tissue evidence="11">Liver</tissue>
    </source>
</reference>
<dbReference type="InterPro" id="IPR013151">
    <property type="entry name" value="Immunoglobulin_dom"/>
</dbReference>
<dbReference type="Pfam" id="PF07686">
    <property type="entry name" value="V-set"/>
    <property type="match status" value="1"/>
</dbReference>
<dbReference type="InterPro" id="IPR047164">
    <property type="entry name" value="OX2G-like"/>
</dbReference>
<dbReference type="InterPro" id="IPR013783">
    <property type="entry name" value="Ig-like_fold"/>
</dbReference>
<feature type="domain" description="Ig-like" evidence="10">
    <location>
        <begin position="108"/>
        <end position="229"/>
    </location>
</feature>
<dbReference type="PANTHER" id="PTHR46841">
    <property type="entry name" value="OX-2 MEMBRANE GLYCOPROTEIN"/>
    <property type="match status" value="1"/>
</dbReference>
<gene>
    <name evidence="11" type="ORF">ANANG_G00067580</name>
</gene>
<dbReference type="InterPro" id="IPR036179">
    <property type="entry name" value="Ig-like_dom_sf"/>
</dbReference>
<keyword evidence="7" id="KW-0325">Glycoprotein</keyword>
<dbReference type="PROSITE" id="PS50835">
    <property type="entry name" value="IG_LIKE"/>
    <property type="match status" value="3"/>
</dbReference>
<comment type="subcellular location">
    <subcellularLocation>
        <location evidence="1">Membrane</location>
        <topology evidence="1">Single-pass membrane protein</topology>
    </subcellularLocation>
</comment>
<evidence type="ECO:0000313" key="11">
    <source>
        <dbReference type="EMBL" id="KAG5852914.1"/>
    </source>
</evidence>
<sequence>MAAALCVSSGAVQNKRSGVRSPHLQALVGLPFTIGCNLTLGPQESLAQVRWEDEKNQPLLTYRPGQAASFISHRVDQTPSQQYYSAITIKRVEPGDKGIYLCKFEVYPTGLRTGTVQLSITARVTMEGNKTAVSGKLAMLSCSYGLPESVQQVLWKKTAEQGDTSNVASFAKRAGATVTEPFRERVSVSHTLGESHLSIKPVRTEDEGCYTCEFNTYPEGSRSATACLTVYVLPKPEVTYRTVSEDVIEANCTALARPAAEIVWNVAGDNKTLGPAVSSSLQQGDGTTLVVSTILIQADLLDDQSVKCLVFHQGLDSPMSVSMNIKIGKALAILISVTTVATILIICMCICLWKCFIRRDD</sequence>
<dbReference type="InterPro" id="IPR013106">
    <property type="entry name" value="Ig_V-set"/>
</dbReference>
<dbReference type="EMBL" id="JAFIRN010000003">
    <property type="protein sequence ID" value="KAG5852914.1"/>
    <property type="molecule type" value="Genomic_DNA"/>
</dbReference>
<keyword evidence="12" id="KW-1185">Reference proteome</keyword>
<dbReference type="AlphaFoldDB" id="A0A9D3S2G9"/>
<dbReference type="GO" id="GO:0043025">
    <property type="term" value="C:neuronal cell body"/>
    <property type="evidence" value="ECO:0007669"/>
    <property type="project" value="TreeGrafter"/>
</dbReference>
<keyword evidence="4 9" id="KW-1133">Transmembrane helix</keyword>
<evidence type="ECO:0000259" key="10">
    <source>
        <dbReference type="PROSITE" id="PS50835"/>
    </source>
</evidence>
<evidence type="ECO:0000256" key="6">
    <source>
        <dbReference type="ARBA" id="ARBA00023157"/>
    </source>
</evidence>
<evidence type="ECO:0000256" key="1">
    <source>
        <dbReference type="ARBA" id="ARBA00004167"/>
    </source>
</evidence>
<evidence type="ECO:0000256" key="9">
    <source>
        <dbReference type="SAM" id="Phobius"/>
    </source>
</evidence>
<dbReference type="InterPro" id="IPR007110">
    <property type="entry name" value="Ig-like_dom"/>
</dbReference>
<feature type="domain" description="Ig-like" evidence="10">
    <location>
        <begin position="29"/>
        <end position="102"/>
    </location>
</feature>
<proteinExistence type="predicted"/>
<dbReference type="GO" id="GO:0030424">
    <property type="term" value="C:axon"/>
    <property type="evidence" value="ECO:0007669"/>
    <property type="project" value="TreeGrafter"/>
</dbReference>
<evidence type="ECO:0000256" key="8">
    <source>
        <dbReference type="ARBA" id="ARBA00023319"/>
    </source>
</evidence>